<evidence type="ECO:0000259" key="2">
    <source>
        <dbReference type="Pfam" id="PF02823"/>
    </source>
</evidence>
<gene>
    <name evidence="3" type="ORF">UT23_C0010G0033</name>
</gene>
<proteinExistence type="predicted"/>
<dbReference type="GO" id="GO:0015986">
    <property type="term" value="P:proton motive force-driven ATP synthesis"/>
    <property type="evidence" value="ECO:0007669"/>
    <property type="project" value="InterPro"/>
</dbReference>
<comment type="caution">
    <text evidence="3">The sequence shown here is derived from an EMBL/GenBank/DDBJ whole genome shotgun (WGS) entry which is preliminary data.</text>
</comment>
<evidence type="ECO:0000313" key="3">
    <source>
        <dbReference type="EMBL" id="KKQ97637.1"/>
    </source>
</evidence>
<dbReference type="Proteomes" id="UP000034325">
    <property type="component" value="Unassembled WGS sequence"/>
</dbReference>
<dbReference type="InterPro" id="IPR020546">
    <property type="entry name" value="ATP_synth_F1_dsu/esu_N"/>
</dbReference>
<dbReference type="GO" id="GO:0045259">
    <property type="term" value="C:proton-transporting ATP synthase complex"/>
    <property type="evidence" value="ECO:0007669"/>
    <property type="project" value="UniProtKB-KW"/>
</dbReference>
<evidence type="ECO:0000313" key="4">
    <source>
        <dbReference type="Proteomes" id="UP000034325"/>
    </source>
</evidence>
<accession>A0A0G0M2Y3</accession>
<dbReference type="Pfam" id="PF02823">
    <property type="entry name" value="ATP-synt_DE_N"/>
    <property type="match status" value="1"/>
</dbReference>
<name>A0A0G0M2Y3_9BACT</name>
<keyword evidence="1" id="KW-0066">ATP synthesis</keyword>
<feature type="domain" description="ATP synthase F1 complex delta/epsilon subunit N-terminal" evidence="2">
    <location>
        <begin position="5"/>
        <end position="80"/>
    </location>
</feature>
<dbReference type="Gene3D" id="2.60.15.10">
    <property type="entry name" value="F0F1 ATP synthase delta/epsilon subunit, N-terminal"/>
    <property type="match status" value="1"/>
</dbReference>
<sequence length="106" mass="11866">MENKFHLKVVSREGVIYEEDVDSITSYNEVGKFDVLASHANFISLISKGLIIRQEPRNPLKKIDFDHALLRVRENNVEVFIGVEGMAPASLEPSKITSGDSIPIIK</sequence>
<dbReference type="EMBL" id="LBWA01000010">
    <property type="protein sequence ID" value="KKQ97637.1"/>
    <property type="molecule type" value="Genomic_DNA"/>
</dbReference>
<organism evidence="3 4">
    <name type="scientific">Candidatus Woesebacteria bacterium GW2011_GWA1_39_12</name>
    <dbReference type="NCBI Taxonomy" id="1618549"/>
    <lineage>
        <taxon>Bacteria</taxon>
        <taxon>Candidatus Woeseibacteriota</taxon>
    </lineage>
</organism>
<dbReference type="SUPFAM" id="SSF51344">
    <property type="entry name" value="Epsilon subunit of F1F0-ATP synthase N-terminal domain"/>
    <property type="match status" value="1"/>
</dbReference>
<dbReference type="InterPro" id="IPR036771">
    <property type="entry name" value="ATPsynth_dsu/esu_N"/>
</dbReference>
<dbReference type="AlphaFoldDB" id="A0A0G0M2Y3"/>
<keyword evidence="1" id="KW-0139">CF(1)</keyword>
<reference evidence="3 4" key="1">
    <citation type="journal article" date="2015" name="Nature">
        <title>rRNA introns, odd ribosomes, and small enigmatic genomes across a large radiation of phyla.</title>
        <authorList>
            <person name="Brown C.T."/>
            <person name="Hug L.A."/>
            <person name="Thomas B.C."/>
            <person name="Sharon I."/>
            <person name="Castelle C.J."/>
            <person name="Singh A."/>
            <person name="Wilkins M.J."/>
            <person name="Williams K.H."/>
            <person name="Banfield J.F."/>
        </authorList>
    </citation>
    <scope>NUCLEOTIDE SEQUENCE [LARGE SCALE GENOMIC DNA]</scope>
</reference>
<evidence type="ECO:0000256" key="1">
    <source>
        <dbReference type="ARBA" id="ARBA00023196"/>
    </source>
</evidence>
<protein>
    <submittedName>
        <fullName evidence="3">ATP synthase epsilon chain</fullName>
    </submittedName>
</protein>